<gene>
    <name evidence="1" type="ORF">L1987_32572</name>
</gene>
<keyword evidence="2" id="KW-1185">Reference proteome</keyword>
<dbReference type="Proteomes" id="UP001056120">
    <property type="component" value="Linkage Group LG11"/>
</dbReference>
<accession>A0ACB9HPA0</accession>
<evidence type="ECO:0000313" key="1">
    <source>
        <dbReference type="EMBL" id="KAI3797316.1"/>
    </source>
</evidence>
<evidence type="ECO:0000313" key="2">
    <source>
        <dbReference type="Proteomes" id="UP001056120"/>
    </source>
</evidence>
<reference evidence="2" key="1">
    <citation type="journal article" date="2022" name="Mol. Ecol. Resour.">
        <title>The genomes of chicory, endive, great burdock and yacon provide insights into Asteraceae palaeo-polyploidization history and plant inulin production.</title>
        <authorList>
            <person name="Fan W."/>
            <person name="Wang S."/>
            <person name="Wang H."/>
            <person name="Wang A."/>
            <person name="Jiang F."/>
            <person name="Liu H."/>
            <person name="Zhao H."/>
            <person name="Xu D."/>
            <person name="Zhang Y."/>
        </authorList>
    </citation>
    <scope>NUCLEOTIDE SEQUENCE [LARGE SCALE GENOMIC DNA]</scope>
    <source>
        <strain evidence="2">cv. Yunnan</strain>
    </source>
</reference>
<name>A0ACB9HPA0_9ASTR</name>
<dbReference type="EMBL" id="CM042028">
    <property type="protein sequence ID" value="KAI3797316.1"/>
    <property type="molecule type" value="Genomic_DNA"/>
</dbReference>
<protein>
    <submittedName>
        <fullName evidence="1">Uncharacterized protein</fullName>
    </submittedName>
</protein>
<organism evidence="1 2">
    <name type="scientific">Smallanthus sonchifolius</name>
    <dbReference type="NCBI Taxonomy" id="185202"/>
    <lineage>
        <taxon>Eukaryota</taxon>
        <taxon>Viridiplantae</taxon>
        <taxon>Streptophyta</taxon>
        <taxon>Embryophyta</taxon>
        <taxon>Tracheophyta</taxon>
        <taxon>Spermatophyta</taxon>
        <taxon>Magnoliopsida</taxon>
        <taxon>eudicotyledons</taxon>
        <taxon>Gunneridae</taxon>
        <taxon>Pentapetalae</taxon>
        <taxon>asterids</taxon>
        <taxon>campanulids</taxon>
        <taxon>Asterales</taxon>
        <taxon>Asteraceae</taxon>
        <taxon>Asteroideae</taxon>
        <taxon>Heliantheae alliance</taxon>
        <taxon>Millerieae</taxon>
        <taxon>Smallanthus</taxon>
    </lineage>
</organism>
<proteinExistence type="predicted"/>
<comment type="caution">
    <text evidence="1">The sequence shown here is derived from an EMBL/GenBank/DDBJ whole genome shotgun (WGS) entry which is preliminary data.</text>
</comment>
<sequence>MLYALEDMKQGDPVKLLEIWENKQDLLTTYLCNPEYSNQWWSFTGTECNIQISSALLLLKLELITFVKCHASLIQICLIS</sequence>
<reference evidence="1 2" key="2">
    <citation type="journal article" date="2022" name="Mol. Ecol. Resour.">
        <title>The genomes of chicory, endive, great burdock and yacon provide insights into Asteraceae paleo-polyploidization history and plant inulin production.</title>
        <authorList>
            <person name="Fan W."/>
            <person name="Wang S."/>
            <person name="Wang H."/>
            <person name="Wang A."/>
            <person name="Jiang F."/>
            <person name="Liu H."/>
            <person name="Zhao H."/>
            <person name="Xu D."/>
            <person name="Zhang Y."/>
        </authorList>
    </citation>
    <scope>NUCLEOTIDE SEQUENCE [LARGE SCALE GENOMIC DNA]</scope>
    <source>
        <strain evidence="2">cv. Yunnan</strain>
        <tissue evidence="1">Leaves</tissue>
    </source>
</reference>